<dbReference type="Pfam" id="PF00046">
    <property type="entry name" value="Homeodomain"/>
    <property type="match status" value="1"/>
</dbReference>
<evidence type="ECO:0000256" key="6">
    <source>
        <dbReference type="ARBA" id="ARBA00023125"/>
    </source>
</evidence>
<evidence type="ECO:0000256" key="1">
    <source>
        <dbReference type="ARBA" id="ARBA00004123"/>
    </source>
</evidence>
<proteinExistence type="inferred from homology"/>
<organism evidence="14 15">
    <name type="scientific">Strigamia maritima</name>
    <name type="common">European centipede</name>
    <name type="synonym">Geophilus maritimus</name>
    <dbReference type="NCBI Taxonomy" id="126957"/>
    <lineage>
        <taxon>Eukaryota</taxon>
        <taxon>Metazoa</taxon>
        <taxon>Ecdysozoa</taxon>
        <taxon>Arthropoda</taxon>
        <taxon>Myriapoda</taxon>
        <taxon>Chilopoda</taxon>
        <taxon>Pleurostigmophora</taxon>
        <taxon>Geophilomorpha</taxon>
        <taxon>Linotaeniidae</taxon>
        <taxon>Strigamia</taxon>
    </lineage>
</organism>
<dbReference type="InterPro" id="IPR001523">
    <property type="entry name" value="Paired_dom"/>
</dbReference>
<dbReference type="InterPro" id="IPR036388">
    <property type="entry name" value="WH-like_DNA-bd_sf"/>
</dbReference>
<dbReference type="AlphaFoldDB" id="T1IUP7"/>
<feature type="region of interest" description="Disordered" evidence="11">
    <location>
        <begin position="287"/>
        <end position="319"/>
    </location>
</feature>
<dbReference type="InterPro" id="IPR043565">
    <property type="entry name" value="PAX_fam"/>
</dbReference>
<evidence type="ECO:0000256" key="11">
    <source>
        <dbReference type="SAM" id="MobiDB-lite"/>
    </source>
</evidence>
<evidence type="ECO:0000256" key="10">
    <source>
        <dbReference type="RuleBase" id="RU000682"/>
    </source>
</evidence>
<keyword evidence="9 10" id="KW-0371">Homeobox</keyword>
<dbReference type="Pfam" id="PF00292">
    <property type="entry name" value="PAX"/>
    <property type="match status" value="1"/>
</dbReference>
<dbReference type="PANTHER" id="PTHR45636">
    <property type="entry name" value="PAIRED BOX PROTEIN PAX-6-RELATED-RELATED"/>
    <property type="match status" value="1"/>
</dbReference>
<feature type="domain" description="Paired" evidence="13">
    <location>
        <begin position="82"/>
        <end position="212"/>
    </location>
</feature>
<dbReference type="STRING" id="126957.T1IUP7"/>
<dbReference type="Gene3D" id="1.10.10.60">
    <property type="entry name" value="Homeodomain-like"/>
    <property type="match status" value="1"/>
</dbReference>
<dbReference type="eggNOG" id="KOG0849">
    <property type="taxonomic scope" value="Eukaryota"/>
</dbReference>
<keyword evidence="5" id="KW-0805">Transcription regulation</keyword>
<dbReference type="PANTHER" id="PTHR45636:SF50">
    <property type="entry name" value="EYEGONE, ISOFORM A-RELATED"/>
    <property type="match status" value="1"/>
</dbReference>
<dbReference type="InterPro" id="IPR009057">
    <property type="entry name" value="Homeodomain-like_sf"/>
</dbReference>
<dbReference type="PRINTS" id="PR00027">
    <property type="entry name" value="PAIREDBOX"/>
</dbReference>
<dbReference type="SMART" id="SM00351">
    <property type="entry name" value="PAX"/>
    <property type="match status" value="1"/>
</dbReference>
<dbReference type="SUPFAM" id="SSF46689">
    <property type="entry name" value="Homeodomain-like"/>
    <property type="match status" value="2"/>
</dbReference>
<evidence type="ECO:0008006" key="16">
    <source>
        <dbReference type="Google" id="ProtNLM"/>
    </source>
</evidence>
<dbReference type="OMA" id="IVEMAHC"/>
<evidence type="ECO:0000256" key="9">
    <source>
        <dbReference type="PROSITE-ProRule" id="PRU00108"/>
    </source>
</evidence>
<sequence length="475" mass="51292">MEAPLLPPPHPCEPIREGRSTAIMNHHRTSCNGISEQPCAQAGTQSAALFPCEQSTVRAFRHRYRMTESSGRPRIQVGGFAVRTSVSHLRDIYLNQNRALMETMPPPPRILDLAPYGVRPYDFARHLLTQQGAVNKILGRYYEAGALRPPGIIGGSKPKVATPVVVGKIEQYKRENPTIFAWEIRERLISEGVCTNNTAPSVSSINRILRNRAAERAAAEFARAAGYGMYHPYAFPWAAAAHLWPPFGATGVAAAASSAAPPPSALPTSPAVGTTLDLSVSASSRLASGLSDHRRTDSESDEGTSSEAASDNRPKFRRNRTTFNQDQLDALEEEFDKTHYPCVSTRERLAAKTNLSEARVQGAPPTAHISGNDVDSMQVWFSNRRAKWRRHQRMNMLKPFGRTTSPSSPSSPTDVSSPHCPVKVSMGGENSAFSPAVARPTSRVPSSPSTAGSSSPAPASSPAGSSCSDCEPQVD</sequence>
<feature type="region of interest" description="Disordered" evidence="11">
    <location>
        <begin position="398"/>
        <end position="475"/>
    </location>
</feature>
<evidence type="ECO:0000259" key="13">
    <source>
        <dbReference type="PROSITE" id="PS51057"/>
    </source>
</evidence>
<dbReference type="PhylomeDB" id="T1IUP7"/>
<dbReference type="GO" id="GO:0005634">
    <property type="term" value="C:nucleus"/>
    <property type="evidence" value="ECO:0007669"/>
    <property type="project" value="UniProtKB-SubCell"/>
</dbReference>
<dbReference type="FunFam" id="1.10.10.10:FF:000003">
    <property type="entry name" value="Paired box protein Pax-6"/>
    <property type="match status" value="1"/>
</dbReference>
<keyword evidence="3" id="KW-0217">Developmental protein</keyword>
<dbReference type="Proteomes" id="UP000014500">
    <property type="component" value="Unassembled WGS sequence"/>
</dbReference>
<keyword evidence="15" id="KW-1185">Reference proteome</keyword>
<feature type="domain" description="Homeobox" evidence="12">
    <location>
        <begin position="314"/>
        <end position="391"/>
    </location>
</feature>
<reference evidence="15" key="1">
    <citation type="submission" date="2011-05" db="EMBL/GenBank/DDBJ databases">
        <authorList>
            <person name="Richards S.R."/>
            <person name="Qu J."/>
            <person name="Jiang H."/>
            <person name="Jhangiani S.N."/>
            <person name="Agravi P."/>
            <person name="Goodspeed R."/>
            <person name="Gross S."/>
            <person name="Mandapat C."/>
            <person name="Jackson L."/>
            <person name="Mathew T."/>
            <person name="Pu L."/>
            <person name="Thornton R."/>
            <person name="Saada N."/>
            <person name="Wilczek-Boney K.B."/>
            <person name="Lee S."/>
            <person name="Kovar C."/>
            <person name="Wu Y."/>
            <person name="Scherer S.E."/>
            <person name="Worley K.C."/>
            <person name="Muzny D.M."/>
            <person name="Gibbs R."/>
        </authorList>
    </citation>
    <scope>NUCLEOTIDE SEQUENCE</scope>
    <source>
        <strain evidence="15">Brora</strain>
    </source>
</reference>
<dbReference type="GO" id="GO:0000978">
    <property type="term" value="F:RNA polymerase II cis-regulatory region sequence-specific DNA binding"/>
    <property type="evidence" value="ECO:0007669"/>
    <property type="project" value="TreeGrafter"/>
</dbReference>
<feature type="compositionally biased region" description="Low complexity" evidence="11">
    <location>
        <begin position="403"/>
        <end position="418"/>
    </location>
</feature>
<evidence type="ECO:0000256" key="2">
    <source>
        <dbReference type="ARBA" id="ARBA00005733"/>
    </source>
</evidence>
<evidence type="ECO:0000256" key="5">
    <source>
        <dbReference type="ARBA" id="ARBA00023015"/>
    </source>
</evidence>
<evidence type="ECO:0000259" key="12">
    <source>
        <dbReference type="PROSITE" id="PS50071"/>
    </source>
</evidence>
<accession>T1IUP7</accession>
<dbReference type="CDD" id="cd00086">
    <property type="entry name" value="homeodomain"/>
    <property type="match status" value="1"/>
</dbReference>
<dbReference type="PROSITE" id="PS51057">
    <property type="entry name" value="PAIRED_2"/>
    <property type="match status" value="1"/>
</dbReference>
<dbReference type="EMBL" id="JH431551">
    <property type="status" value="NOT_ANNOTATED_CDS"/>
    <property type="molecule type" value="Genomic_DNA"/>
</dbReference>
<evidence type="ECO:0000313" key="15">
    <source>
        <dbReference type="Proteomes" id="UP000014500"/>
    </source>
</evidence>
<evidence type="ECO:0000256" key="3">
    <source>
        <dbReference type="ARBA" id="ARBA00022473"/>
    </source>
</evidence>
<dbReference type="InterPro" id="IPR001356">
    <property type="entry name" value="HD"/>
</dbReference>
<dbReference type="EnsemblMetazoa" id="SMAR004875-RA">
    <property type="protein sequence ID" value="SMAR004875-PA"/>
    <property type="gene ID" value="SMAR004875"/>
</dbReference>
<dbReference type="HOGENOM" id="CLU_575307_0_0_1"/>
<dbReference type="PROSITE" id="PS50071">
    <property type="entry name" value="HOMEOBOX_2"/>
    <property type="match status" value="1"/>
</dbReference>
<dbReference type="SMART" id="SM00389">
    <property type="entry name" value="HOX"/>
    <property type="match status" value="1"/>
</dbReference>
<feature type="compositionally biased region" description="Low complexity" evidence="11">
    <location>
        <begin position="437"/>
        <end position="468"/>
    </location>
</feature>
<feature type="DNA-binding region" description="Homeobox" evidence="9">
    <location>
        <begin position="316"/>
        <end position="392"/>
    </location>
</feature>
<comment type="subcellular location">
    <subcellularLocation>
        <location evidence="1 9 10">Nucleus</location>
    </subcellularLocation>
</comment>
<keyword evidence="6 9" id="KW-0238">DNA-binding</keyword>
<evidence type="ECO:0000256" key="8">
    <source>
        <dbReference type="ARBA" id="ARBA00023242"/>
    </source>
</evidence>
<keyword evidence="4" id="KW-0563">Paired box</keyword>
<keyword evidence="8 9" id="KW-0539">Nucleus</keyword>
<protein>
    <recommendedName>
        <fullName evidence="16">Paired domain-containing protein</fullName>
    </recommendedName>
</protein>
<dbReference type="Gene3D" id="1.10.10.10">
    <property type="entry name" value="Winged helix-like DNA-binding domain superfamily/Winged helix DNA-binding domain"/>
    <property type="match status" value="2"/>
</dbReference>
<evidence type="ECO:0000313" key="14">
    <source>
        <dbReference type="EnsemblMetazoa" id="SMAR004875-PA"/>
    </source>
</evidence>
<evidence type="ECO:0000256" key="7">
    <source>
        <dbReference type="ARBA" id="ARBA00023163"/>
    </source>
</evidence>
<name>T1IUP7_STRMM</name>
<keyword evidence="7" id="KW-0804">Transcription</keyword>
<dbReference type="GO" id="GO:0000981">
    <property type="term" value="F:DNA-binding transcription factor activity, RNA polymerase II-specific"/>
    <property type="evidence" value="ECO:0007669"/>
    <property type="project" value="TreeGrafter"/>
</dbReference>
<comment type="similarity">
    <text evidence="2">Belongs to the paired homeobox family.</text>
</comment>
<reference evidence="14" key="2">
    <citation type="submission" date="2015-02" db="UniProtKB">
        <authorList>
            <consortium name="EnsemblMetazoa"/>
        </authorList>
    </citation>
    <scope>IDENTIFICATION</scope>
</reference>
<evidence type="ECO:0000256" key="4">
    <source>
        <dbReference type="ARBA" id="ARBA00022724"/>
    </source>
</evidence>